<reference evidence="3" key="1">
    <citation type="submission" date="2010-08" db="EMBL/GenBank/DDBJ databases">
        <authorList>
            <consortium name="Caenorhabditis japonica Sequencing Consortium"/>
            <person name="Wilson R.K."/>
        </authorList>
    </citation>
    <scope>NUCLEOTIDE SEQUENCE [LARGE SCALE GENOMIC DNA]</scope>
    <source>
        <strain evidence="3">DF5081</strain>
    </source>
</reference>
<feature type="region of interest" description="Disordered" evidence="1">
    <location>
        <begin position="770"/>
        <end position="789"/>
    </location>
</feature>
<dbReference type="EnsemblMetazoa" id="CJA02563.1">
    <property type="protein sequence ID" value="CJA02563.1"/>
    <property type="gene ID" value="WBGene00121767"/>
</dbReference>
<feature type="compositionally biased region" description="Basic and acidic residues" evidence="1">
    <location>
        <begin position="287"/>
        <end position="348"/>
    </location>
</feature>
<evidence type="ECO:0000256" key="1">
    <source>
        <dbReference type="SAM" id="MobiDB-lite"/>
    </source>
</evidence>
<evidence type="ECO:0000313" key="3">
    <source>
        <dbReference type="Proteomes" id="UP000005237"/>
    </source>
</evidence>
<feature type="compositionally biased region" description="Polar residues" evidence="1">
    <location>
        <begin position="808"/>
        <end position="820"/>
    </location>
</feature>
<feature type="compositionally biased region" description="Polar residues" evidence="1">
    <location>
        <begin position="582"/>
        <end position="592"/>
    </location>
</feature>
<feature type="compositionally biased region" description="Basic and acidic residues" evidence="1">
    <location>
        <begin position="872"/>
        <end position="895"/>
    </location>
</feature>
<organism evidence="2 3">
    <name type="scientific">Caenorhabditis japonica</name>
    <dbReference type="NCBI Taxonomy" id="281687"/>
    <lineage>
        <taxon>Eukaryota</taxon>
        <taxon>Metazoa</taxon>
        <taxon>Ecdysozoa</taxon>
        <taxon>Nematoda</taxon>
        <taxon>Chromadorea</taxon>
        <taxon>Rhabditida</taxon>
        <taxon>Rhabditina</taxon>
        <taxon>Rhabditomorpha</taxon>
        <taxon>Rhabditoidea</taxon>
        <taxon>Rhabditidae</taxon>
        <taxon>Peloderinae</taxon>
        <taxon>Caenorhabditis</taxon>
    </lineage>
</organism>
<feature type="region of interest" description="Disordered" evidence="1">
    <location>
        <begin position="528"/>
        <end position="618"/>
    </location>
</feature>
<feature type="region of interest" description="Disordered" evidence="1">
    <location>
        <begin position="835"/>
        <end position="1004"/>
    </location>
</feature>
<feature type="region of interest" description="Disordered" evidence="1">
    <location>
        <begin position="271"/>
        <end position="363"/>
    </location>
</feature>
<feature type="compositionally biased region" description="Basic residues" evidence="1">
    <location>
        <begin position="947"/>
        <end position="958"/>
    </location>
</feature>
<dbReference type="Proteomes" id="UP000005237">
    <property type="component" value="Unassembled WGS sequence"/>
</dbReference>
<sequence>MDSNLSLSEVLHDNWLLHENEGVIVEEAHPIVITDDKSEKSGISTEKEPNFEVRDDEIITIRENPNGQEGSTSYLVSNDKRMLSNSPPYQGTGPDIIFEEKNSNFYHKKNPESPKRPENFAMAQQVLYLPSYATSHGYALSSTYHQPFLPMVRGKKPSALASALQRPAQMPTATPVTYAYVPSYSIGFTPAQTVPRIDPNNNEIIIEGESVEFSQQQQQQHQQQELGSTSFNKKAEAATTTPFTSSGCSQPTTNSTYIRNRYFELPANVLDGANNDESADEQQEEGQNQHERQSPTDERAQNGGDAEHVAVGREESVGLEGEEHEKLIDEKHKDHAQHGGEEMREREATAAAAASGGDADSDKVPKSELEALLMQPVKKVAIPEFQPSIVVFSAVGAQPSAQQQSSSKTMQFYQAPPQQHLARNTPPPGFAQPYGMGGIRPHEEETRQIMNLDNQQTHSSSPTSSWNQPYPQMTNLNAYQQRGPGLYAPPASMVHQNGPVVPNSNPYYQPPQGPPIHHMQPPQAPMMAPGMHGQQQQPYYNTQSPLTGTPPSMNYGTPGMPAPPDTNGNGPIFNFSKPRPSNEGSSSTSGTLQRRKKHNDLSSPRYNSHGNDDVDASSFPDMSDFPLLDVVQSKAKKDAGRKPCRPHLCEQSRMLISRVCHFQREFIKRLPPRHPLANSPFSKPDQWTSQIMGISLATVRKCVDMATDEEVFTRCTDKNLVNLTPSERAEREELLSKLSTVFEDEKSLGAGTAGLTIAEYSPRRSYSNTLLRQSTDDKSSNSSYAANGNEYGSAETTLLNLDDHSNSSKDFATPTPTMELSANGGHVFEEIGAMSRHEEDFTPLIPKADTPKRGRPRKAAGTPATTSKQNNRRKESNEDSEVSEDKNDEHEKKTEDEDETNEETEKKTEEVVSQAILVEREDDAASSEGTNRSETATPEPTALASPKKTRSTRRKKRSNAGIDEDYSAATKKKRGSVTAATAGIGPDDENAEHKMVTRARSRQP</sequence>
<protein>
    <submittedName>
        <fullName evidence="2">Uncharacterized protein</fullName>
    </submittedName>
</protein>
<reference evidence="2" key="2">
    <citation type="submission" date="2022-06" db="UniProtKB">
        <authorList>
            <consortium name="EnsemblMetazoa"/>
        </authorList>
    </citation>
    <scope>IDENTIFICATION</scope>
    <source>
        <strain evidence="2">DF5081</strain>
    </source>
</reference>
<feature type="compositionally biased region" description="Polar residues" evidence="1">
    <location>
        <begin position="927"/>
        <end position="938"/>
    </location>
</feature>
<name>A0A8R1HNH5_CAEJA</name>
<feature type="region of interest" description="Disordered" evidence="1">
    <location>
        <begin position="234"/>
        <end position="253"/>
    </location>
</feature>
<accession>A0A8R1HNH5</accession>
<keyword evidence="3" id="KW-1185">Reference proteome</keyword>
<feature type="compositionally biased region" description="Polar residues" evidence="1">
    <location>
        <begin position="534"/>
        <end position="555"/>
    </location>
</feature>
<feature type="region of interest" description="Disordered" evidence="1">
    <location>
        <begin position="800"/>
        <end position="822"/>
    </location>
</feature>
<proteinExistence type="predicted"/>
<dbReference type="AlphaFoldDB" id="A0A8R1HNH5"/>
<evidence type="ECO:0000313" key="2">
    <source>
        <dbReference type="EnsemblMetazoa" id="CJA02563.1"/>
    </source>
</evidence>